<organism evidence="9 10">
    <name type="scientific">Desulfurella multipotens</name>
    <dbReference type="NCBI Taxonomy" id="79269"/>
    <lineage>
        <taxon>Bacteria</taxon>
        <taxon>Pseudomonadati</taxon>
        <taxon>Campylobacterota</taxon>
        <taxon>Desulfurellia</taxon>
        <taxon>Desulfurellales</taxon>
        <taxon>Desulfurellaceae</taxon>
        <taxon>Desulfurella</taxon>
    </lineage>
</organism>
<evidence type="ECO:0000256" key="3">
    <source>
        <dbReference type="ARBA" id="ARBA00022448"/>
    </source>
</evidence>
<dbReference type="PANTHER" id="PTHR30269">
    <property type="entry name" value="TRANSMEMBRANE PROTEIN YFCA"/>
    <property type="match status" value="1"/>
</dbReference>
<dbReference type="InterPro" id="IPR052017">
    <property type="entry name" value="TSUP"/>
</dbReference>
<evidence type="ECO:0000256" key="6">
    <source>
        <dbReference type="ARBA" id="ARBA00022989"/>
    </source>
</evidence>
<gene>
    <name evidence="9" type="ORF">SAMN05660835_00935</name>
</gene>
<evidence type="ECO:0000313" key="9">
    <source>
        <dbReference type="EMBL" id="SDC52176.1"/>
    </source>
</evidence>
<accession>A0A1G6MB12</accession>
<evidence type="ECO:0000313" key="10">
    <source>
        <dbReference type="Proteomes" id="UP000199411"/>
    </source>
</evidence>
<dbReference type="RefSeq" id="WP_143338691.1">
    <property type="nucleotide sequence ID" value="NZ_FMYU01000006.1"/>
</dbReference>
<proteinExistence type="inferred from homology"/>
<feature type="transmembrane region" description="Helical" evidence="8">
    <location>
        <begin position="175"/>
        <end position="195"/>
    </location>
</feature>
<dbReference type="AlphaFoldDB" id="A0A1G6MB12"/>
<feature type="transmembrane region" description="Helical" evidence="8">
    <location>
        <begin position="228"/>
        <end position="246"/>
    </location>
</feature>
<sequence length="247" mass="26930">MDILKVLLTFLVGVLTGFLNVMAGGGSMLTLPLLTFLGLSIDVANGTNRISILIQNLAATYSFKKNKVHILKRSFILSIPATLGAICGTLVVVQINESLLKKIAAVLIILMGSFIVLKKDVWKKNQIATKKSNILSYLTFFFIGFYGGFLQAGVGFFFISALMFLEGFDIVKTNAAKVAIIAVYTIASLLIFAAHNQVDWKIGFVLAIGSAIGSSFGARYMVLNEIVWVKYLLFAAILFASLKMFFS</sequence>
<name>A0A1G6MB12_9BACT</name>
<evidence type="ECO:0000256" key="8">
    <source>
        <dbReference type="RuleBase" id="RU363041"/>
    </source>
</evidence>
<keyword evidence="3" id="KW-0813">Transport</keyword>
<evidence type="ECO:0000256" key="5">
    <source>
        <dbReference type="ARBA" id="ARBA00022692"/>
    </source>
</evidence>
<dbReference type="Pfam" id="PF01925">
    <property type="entry name" value="TauE"/>
    <property type="match status" value="1"/>
</dbReference>
<comment type="similarity">
    <text evidence="2 8">Belongs to the 4-toluene sulfonate uptake permease (TSUP) (TC 2.A.102) family.</text>
</comment>
<keyword evidence="7 8" id="KW-0472">Membrane</keyword>
<feature type="transmembrane region" description="Helical" evidence="8">
    <location>
        <begin position="75"/>
        <end position="93"/>
    </location>
</feature>
<dbReference type="GO" id="GO:0005886">
    <property type="term" value="C:plasma membrane"/>
    <property type="evidence" value="ECO:0007669"/>
    <property type="project" value="UniProtKB-SubCell"/>
</dbReference>
<protein>
    <recommendedName>
        <fullName evidence="8">Probable membrane transporter protein</fullName>
    </recommendedName>
</protein>
<keyword evidence="5 8" id="KW-0812">Transmembrane</keyword>
<keyword evidence="4 8" id="KW-1003">Cell membrane</keyword>
<evidence type="ECO:0000256" key="1">
    <source>
        <dbReference type="ARBA" id="ARBA00004651"/>
    </source>
</evidence>
<dbReference type="OrthoDB" id="554695at2"/>
<feature type="transmembrane region" description="Helical" evidence="8">
    <location>
        <begin position="99"/>
        <end position="117"/>
    </location>
</feature>
<feature type="transmembrane region" description="Helical" evidence="8">
    <location>
        <begin position="202"/>
        <end position="222"/>
    </location>
</feature>
<dbReference type="EMBL" id="FMYU01000006">
    <property type="protein sequence ID" value="SDC52176.1"/>
    <property type="molecule type" value="Genomic_DNA"/>
</dbReference>
<dbReference type="InterPro" id="IPR002781">
    <property type="entry name" value="TM_pro_TauE-like"/>
</dbReference>
<feature type="transmembrane region" description="Helical" evidence="8">
    <location>
        <begin position="33"/>
        <end position="54"/>
    </location>
</feature>
<dbReference type="PANTHER" id="PTHR30269:SF0">
    <property type="entry name" value="MEMBRANE TRANSPORTER PROTEIN YFCA-RELATED"/>
    <property type="match status" value="1"/>
</dbReference>
<reference evidence="10" key="1">
    <citation type="submission" date="2016-10" db="EMBL/GenBank/DDBJ databases">
        <authorList>
            <person name="Varghese N."/>
            <person name="Submissions S."/>
        </authorList>
    </citation>
    <scope>NUCLEOTIDE SEQUENCE [LARGE SCALE GENOMIC DNA]</scope>
    <source>
        <strain evidence="10">DSM 8415</strain>
    </source>
</reference>
<evidence type="ECO:0000256" key="4">
    <source>
        <dbReference type="ARBA" id="ARBA00022475"/>
    </source>
</evidence>
<comment type="subcellular location">
    <subcellularLocation>
        <location evidence="1 8">Cell membrane</location>
        <topology evidence="1 8">Multi-pass membrane protein</topology>
    </subcellularLocation>
</comment>
<feature type="transmembrane region" description="Helical" evidence="8">
    <location>
        <begin position="138"/>
        <end position="163"/>
    </location>
</feature>
<keyword evidence="10" id="KW-1185">Reference proteome</keyword>
<evidence type="ECO:0000256" key="2">
    <source>
        <dbReference type="ARBA" id="ARBA00009142"/>
    </source>
</evidence>
<evidence type="ECO:0000256" key="7">
    <source>
        <dbReference type="ARBA" id="ARBA00023136"/>
    </source>
</evidence>
<dbReference type="Proteomes" id="UP000199411">
    <property type="component" value="Unassembled WGS sequence"/>
</dbReference>
<keyword evidence="6 8" id="KW-1133">Transmembrane helix</keyword>